<dbReference type="SUPFAM" id="SSF50630">
    <property type="entry name" value="Acid proteases"/>
    <property type="match status" value="1"/>
</dbReference>
<evidence type="ECO:0000256" key="1">
    <source>
        <dbReference type="ARBA" id="ARBA00007447"/>
    </source>
</evidence>
<dbReference type="FunFam" id="2.40.70.10:FF:000002">
    <property type="entry name" value="Vacuolar aspartic proteinase"/>
    <property type="match status" value="1"/>
</dbReference>
<dbReference type="InterPro" id="IPR021109">
    <property type="entry name" value="Peptidase_aspartic_dom_sf"/>
</dbReference>
<name>A0A7S2G8F4_9STRA</name>
<reference evidence="11" key="1">
    <citation type="submission" date="2021-01" db="EMBL/GenBank/DDBJ databases">
        <authorList>
            <person name="Corre E."/>
            <person name="Pelletier E."/>
            <person name="Niang G."/>
            <person name="Scheremetjew M."/>
            <person name="Finn R."/>
            <person name="Kale V."/>
            <person name="Holt S."/>
            <person name="Cochrane G."/>
            <person name="Meng A."/>
            <person name="Brown T."/>
            <person name="Cohen L."/>
        </authorList>
    </citation>
    <scope>NUCLEOTIDE SEQUENCE</scope>
    <source>
        <strain evidence="11">CCMP1381</strain>
    </source>
</reference>
<evidence type="ECO:0000256" key="3">
    <source>
        <dbReference type="ARBA" id="ARBA00022750"/>
    </source>
</evidence>
<feature type="active site" evidence="7">
    <location>
        <position position="76"/>
    </location>
</feature>
<keyword evidence="6" id="KW-0325">Glycoprotein</keyword>
<dbReference type="AlphaFoldDB" id="A0A7S2G8F4"/>
<sequence length="373" mass="39709">MMQTLSRVVLLLALFPASAIHRVSLKKKDIDGLSTFKIGRLEGSETDVVIKDYQNSQYYGEISVGTPPQTMTVIYDTGSSNLWVPDAKPSFFSSHSIYKSSDSSTYVANGSTFAIEYGSGPVSGVYSRDDVSIGEFELENYLFAEVDDTSGLGIGYKLGKFDGICGLAWPMISVDGVPTPLQAMVESGEMEEEVFAFYLGDETDGELLFGGVDEDHYTGDFAYVPVSQESYWEVTLDALLIDGVAEGNCTKAIIDSGTSLLAGPPTDVEAIATAVGATANAVGEYIVDCDATGVPVTFTLGGNEFSLELSEMLIESSGTCLLAIQGIDIPAPNGPLWILGDVFMRKYYVKFDIANAQIGIALSTAGSSLNALA</sequence>
<evidence type="ECO:0000313" key="11">
    <source>
        <dbReference type="EMBL" id="CAD9434124.1"/>
    </source>
</evidence>
<comment type="similarity">
    <text evidence="1 8">Belongs to the peptidase A1 family.</text>
</comment>
<dbReference type="Gene3D" id="2.40.70.10">
    <property type="entry name" value="Acid Proteases"/>
    <property type="match status" value="2"/>
</dbReference>
<dbReference type="GO" id="GO:0004190">
    <property type="term" value="F:aspartic-type endopeptidase activity"/>
    <property type="evidence" value="ECO:0007669"/>
    <property type="project" value="UniProtKB-KW"/>
</dbReference>
<dbReference type="InterPro" id="IPR033121">
    <property type="entry name" value="PEPTIDASE_A1"/>
</dbReference>
<dbReference type="FunFam" id="2.40.70.10:FF:000008">
    <property type="entry name" value="Cathepsin D"/>
    <property type="match status" value="1"/>
</dbReference>
<feature type="active site" evidence="7">
    <location>
        <position position="255"/>
    </location>
</feature>
<dbReference type="PANTHER" id="PTHR47966:SF51">
    <property type="entry name" value="BETA-SITE APP-CLEAVING ENZYME, ISOFORM A-RELATED"/>
    <property type="match status" value="1"/>
</dbReference>
<keyword evidence="2 8" id="KW-0645">Protease</keyword>
<proteinExistence type="inferred from homology"/>
<keyword evidence="4 8" id="KW-0378">Hydrolase</keyword>
<evidence type="ECO:0000256" key="6">
    <source>
        <dbReference type="ARBA" id="ARBA00023180"/>
    </source>
</evidence>
<evidence type="ECO:0000256" key="5">
    <source>
        <dbReference type="ARBA" id="ARBA00023157"/>
    </source>
</evidence>
<feature type="signal peptide" evidence="9">
    <location>
        <begin position="1"/>
        <end position="19"/>
    </location>
</feature>
<keyword evidence="5" id="KW-1015">Disulfide bond</keyword>
<keyword evidence="9" id="KW-0732">Signal</keyword>
<feature type="domain" description="Peptidase A1" evidence="10">
    <location>
        <begin position="58"/>
        <end position="361"/>
    </location>
</feature>
<dbReference type="PRINTS" id="PR00792">
    <property type="entry name" value="PEPSIN"/>
</dbReference>
<dbReference type="EMBL" id="HBGS01032727">
    <property type="protein sequence ID" value="CAD9434124.1"/>
    <property type="molecule type" value="Transcribed_RNA"/>
</dbReference>
<organism evidence="11">
    <name type="scientific">Octactis speculum</name>
    <dbReference type="NCBI Taxonomy" id="3111310"/>
    <lineage>
        <taxon>Eukaryota</taxon>
        <taxon>Sar</taxon>
        <taxon>Stramenopiles</taxon>
        <taxon>Ochrophyta</taxon>
        <taxon>Dictyochophyceae</taxon>
        <taxon>Dictyochales</taxon>
        <taxon>Dictyochaceae</taxon>
        <taxon>Octactis</taxon>
    </lineage>
</organism>
<dbReference type="PROSITE" id="PS51767">
    <property type="entry name" value="PEPTIDASE_A1"/>
    <property type="match status" value="1"/>
</dbReference>
<evidence type="ECO:0000256" key="7">
    <source>
        <dbReference type="PIRSR" id="PIRSR601461-1"/>
    </source>
</evidence>
<accession>A0A7S2G8F4</accession>
<dbReference type="PANTHER" id="PTHR47966">
    <property type="entry name" value="BETA-SITE APP-CLEAVING ENZYME, ISOFORM A-RELATED"/>
    <property type="match status" value="1"/>
</dbReference>
<evidence type="ECO:0000256" key="8">
    <source>
        <dbReference type="RuleBase" id="RU000454"/>
    </source>
</evidence>
<evidence type="ECO:0000256" key="9">
    <source>
        <dbReference type="SAM" id="SignalP"/>
    </source>
</evidence>
<keyword evidence="3 8" id="KW-0064">Aspartyl protease</keyword>
<protein>
    <recommendedName>
        <fullName evidence="10">Peptidase A1 domain-containing protein</fullName>
    </recommendedName>
</protein>
<dbReference type="Pfam" id="PF00026">
    <property type="entry name" value="Asp"/>
    <property type="match status" value="1"/>
</dbReference>
<evidence type="ECO:0000256" key="2">
    <source>
        <dbReference type="ARBA" id="ARBA00022670"/>
    </source>
</evidence>
<dbReference type="PROSITE" id="PS00141">
    <property type="entry name" value="ASP_PROTEASE"/>
    <property type="match status" value="1"/>
</dbReference>
<gene>
    <name evidence="11" type="ORF">DSPE1174_LOCUS16812</name>
</gene>
<dbReference type="InterPro" id="IPR001461">
    <property type="entry name" value="Aspartic_peptidase_A1"/>
</dbReference>
<dbReference type="GO" id="GO:0006508">
    <property type="term" value="P:proteolysis"/>
    <property type="evidence" value="ECO:0007669"/>
    <property type="project" value="UniProtKB-KW"/>
</dbReference>
<evidence type="ECO:0000259" key="10">
    <source>
        <dbReference type="PROSITE" id="PS51767"/>
    </source>
</evidence>
<dbReference type="InterPro" id="IPR001969">
    <property type="entry name" value="Aspartic_peptidase_AS"/>
</dbReference>
<evidence type="ECO:0000256" key="4">
    <source>
        <dbReference type="ARBA" id="ARBA00022801"/>
    </source>
</evidence>
<feature type="chain" id="PRO_5031402830" description="Peptidase A1 domain-containing protein" evidence="9">
    <location>
        <begin position="20"/>
        <end position="373"/>
    </location>
</feature>